<evidence type="ECO:0000256" key="8">
    <source>
        <dbReference type="SAM" id="Phobius"/>
    </source>
</evidence>
<keyword evidence="6 8" id="KW-1133">Transmembrane helix</keyword>
<sequence>MAFQILLNVLMACLWMFFESSVTLSTFIIGYLLGLLIIFMMRRFFSSRLYIYRVFAVVWLVLLFLKELFLSNLAVLKVVLNPKLTIRPGIFALETKLESDWEITLLANLITLTPGTLVVDLSKDNKTLYIHAMDIEDADEAVESIKLSFEKAIMEVSRSC</sequence>
<evidence type="ECO:0000256" key="3">
    <source>
        <dbReference type="ARBA" id="ARBA00022449"/>
    </source>
</evidence>
<dbReference type="AlphaFoldDB" id="A0A2X4ZAT9"/>
<dbReference type="RefSeq" id="WP_066146829.1">
    <property type="nucleotide sequence ID" value="NZ_CBCSGM010000011.1"/>
</dbReference>
<keyword evidence="7 8" id="KW-0472">Membrane</keyword>
<dbReference type="InterPro" id="IPR002758">
    <property type="entry name" value="Cation_antiport_E"/>
</dbReference>
<dbReference type="GO" id="GO:0008324">
    <property type="term" value="F:monoatomic cation transmembrane transporter activity"/>
    <property type="evidence" value="ECO:0007669"/>
    <property type="project" value="InterPro"/>
</dbReference>
<feature type="transmembrane region" description="Helical" evidence="8">
    <location>
        <begin position="6"/>
        <end position="38"/>
    </location>
</feature>
<evidence type="ECO:0000256" key="7">
    <source>
        <dbReference type="ARBA" id="ARBA00023136"/>
    </source>
</evidence>
<keyword evidence="5 8" id="KW-0812">Transmembrane</keyword>
<dbReference type="GO" id="GO:0005886">
    <property type="term" value="C:plasma membrane"/>
    <property type="evidence" value="ECO:0007669"/>
    <property type="project" value="UniProtKB-SubCell"/>
</dbReference>
<evidence type="ECO:0000313" key="10">
    <source>
        <dbReference type="Proteomes" id="UP000249134"/>
    </source>
</evidence>
<accession>A0A2X4ZAT9</accession>
<dbReference type="GO" id="GO:0015297">
    <property type="term" value="F:antiporter activity"/>
    <property type="evidence" value="ECO:0007669"/>
    <property type="project" value="UniProtKB-KW"/>
</dbReference>
<evidence type="ECO:0000256" key="4">
    <source>
        <dbReference type="ARBA" id="ARBA00022475"/>
    </source>
</evidence>
<evidence type="ECO:0000256" key="5">
    <source>
        <dbReference type="ARBA" id="ARBA00022692"/>
    </source>
</evidence>
<keyword evidence="3" id="KW-0813">Transport</keyword>
<gene>
    <name evidence="9" type="primary">mrpE_2</name>
    <name evidence="9" type="ORF">NCTC4824_03276</name>
</gene>
<comment type="subcellular location">
    <subcellularLocation>
        <location evidence="1">Cell membrane</location>
        <topology evidence="1">Multi-pass membrane protein</topology>
    </subcellularLocation>
</comment>
<dbReference type="NCBIfam" id="NF009292">
    <property type="entry name" value="PRK12651.1-3"/>
    <property type="match status" value="1"/>
</dbReference>
<keyword evidence="10" id="KW-1185">Reference proteome</keyword>
<dbReference type="PANTHER" id="PTHR34584:SF1">
    <property type="entry name" value="NA(+)_H(+) ANTIPORTER SUBUNIT E1"/>
    <property type="match status" value="1"/>
</dbReference>
<dbReference type="STRING" id="1348624.GCA_001591545_04100"/>
<protein>
    <submittedName>
        <fullName evidence="9">Putative monovalent cation/H+ antiporter subunit E</fullName>
    </submittedName>
</protein>
<evidence type="ECO:0000313" key="9">
    <source>
        <dbReference type="EMBL" id="SQI61565.1"/>
    </source>
</evidence>
<comment type="similarity">
    <text evidence="2">Belongs to the CPA3 antiporters (TC 2.A.63) subunit E family.</text>
</comment>
<evidence type="ECO:0000256" key="1">
    <source>
        <dbReference type="ARBA" id="ARBA00004651"/>
    </source>
</evidence>
<organism evidence="9 10">
    <name type="scientific">Lederbergia lenta</name>
    <name type="common">Bacillus lentus</name>
    <dbReference type="NCBI Taxonomy" id="1467"/>
    <lineage>
        <taxon>Bacteria</taxon>
        <taxon>Bacillati</taxon>
        <taxon>Bacillota</taxon>
        <taxon>Bacilli</taxon>
        <taxon>Bacillales</taxon>
        <taxon>Bacillaceae</taxon>
        <taxon>Lederbergia</taxon>
    </lineage>
</organism>
<dbReference type="KEGG" id="blen:NCTC4824_03276"/>
<dbReference type="NCBIfam" id="NF006517">
    <property type="entry name" value="PRK08965.1-1"/>
    <property type="match status" value="1"/>
</dbReference>
<keyword evidence="4" id="KW-1003">Cell membrane</keyword>
<feature type="transmembrane region" description="Helical" evidence="8">
    <location>
        <begin position="50"/>
        <end position="70"/>
    </location>
</feature>
<dbReference type="PIRSF" id="PIRSF019239">
    <property type="entry name" value="MrpE"/>
    <property type="match status" value="1"/>
</dbReference>
<dbReference type="Proteomes" id="UP000249134">
    <property type="component" value="Chromosome 1"/>
</dbReference>
<keyword evidence="3" id="KW-0050">Antiport</keyword>
<proteinExistence type="inferred from homology"/>
<name>A0A2X4ZAT9_LEDLE</name>
<dbReference type="PANTHER" id="PTHR34584">
    <property type="entry name" value="NA(+)/H(+) ANTIPORTER SUBUNIT E1"/>
    <property type="match status" value="1"/>
</dbReference>
<dbReference type="EMBL" id="LS483476">
    <property type="protein sequence ID" value="SQI61565.1"/>
    <property type="molecule type" value="Genomic_DNA"/>
</dbReference>
<evidence type="ECO:0000256" key="2">
    <source>
        <dbReference type="ARBA" id="ARBA00006228"/>
    </source>
</evidence>
<reference evidence="9 10" key="1">
    <citation type="submission" date="2018-06" db="EMBL/GenBank/DDBJ databases">
        <authorList>
            <consortium name="Pathogen Informatics"/>
            <person name="Doyle S."/>
        </authorList>
    </citation>
    <scope>NUCLEOTIDE SEQUENCE [LARGE SCALE GENOMIC DNA]</scope>
    <source>
        <strain evidence="9 10">NCTC4824</strain>
    </source>
</reference>
<evidence type="ECO:0000256" key="6">
    <source>
        <dbReference type="ARBA" id="ARBA00022989"/>
    </source>
</evidence>
<dbReference type="Pfam" id="PF01899">
    <property type="entry name" value="MNHE"/>
    <property type="match status" value="1"/>
</dbReference>